<comment type="caution">
    <text evidence="3">The sequence shown here is derived from an EMBL/GenBank/DDBJ whole genome shotgun (WGS) entry which is preliminary data.</text>
</comment>
<sequence>MAVTQPLAGMVDYWWLLGSLLYFFSSSDTSRRNQVPGDLTKDQIPLWKQNKPPSNETPQPPSVFIS</sequence>
<evidence type="ECO:0000256" key="2">
    <source>
        <dbReference type="SAM" id="SignalP"/>
    </source>
</evidence>
<accession>A0A8H4AFP6</accession>
<evidence type="ECO:0000313" key="4">
    <source>
        <dbReference type="Proteomes" id="UP000439903"/>
    </source>
</evidence>
<evidence type="ECO:0000313" key="3">
    <source>
        <dbReference type="EMBL" id="KAF0489577.1"/>
    </source>
</evidence>
<keyword evidence="4" id="KW-1185">Reference proteome</keyword>
<feature type="chain" id="PRO_5034948121" description="ATP synthase F0 subunit 8" evidence="2">
    <location>
        <begin position="28"/>
        <end position="66"/>
    </location>
</feature>
<gene>
    <name evidence="3" type="ORF">F8M41_022050</name>
</gene>
<proteinExistence type="predicted"/>
<dbReference type="Proteomes" id="UP000439903">
    <property type="component" value="Unassembled WGS sequence"/>
</dbReference>
<evidence type="ECO:0008006" key="5">
    <source>
        <dbReference type="Google" id="ProtNLM"/>
    </source>
</evidence>
<feature type="signal peptide" evidence="2">
    <location>
        <begin position="1"/>
        <end position="27"/>
    </location>
</feature>
<reference evidence="3 4" key="1">
    <citation type="journal article" date="2019" name="Environ. Microbiol.">
        <title>At the nexus of three kingdoms: the genome of the mycorrhizal fungus Gigaspora margarita provides insights into plant, endobacterial and fungal interactions.</title>
        <authorList>
            <person name="Venice F."/>
            <person name="Ghignone S."/>
            <person name="Salvioli di Fossalunga A."/>
            <person name="Amselem J."/>
            <person name="Novero M."/>
            <person name="Xianan X."/>
            <person name="Sedzielewska Toro K."/>
            <person name="Morin E."/>
            <person name="Lipzen A."/>
            <person name="Grigoriev I.V."/>
            <person name="Henrissat B."/>
            <person name="Martin F.M."/>
            <person name="Bonfante P."/>
        </authorList>
    </citation>
    <scope>NUCLEOTIDE SEQUENCE [LARGE SCALE GENOMIC DNA]</scope>
    <source>
        <strain evidence="3 4">BEG34</strain>
    </source>
</reference>
<organism evidence="3 4">
    <name type="scientific">Gigaspora margarita</name>
    <dbReference type="NCBI Taxonomy" id="4874"/>
    <lineage>
        <taxon>Eukaryota</taxon>
        <taxon>Fungi</taxon>
        <taxon>Fungi incertae sedis</taxon>
        <taxon>Mucoromycota</taxon>
        <taxon>Glomeromycotina</taxon>
        <taxon>Glomeromycetes</taxon>
        <taxon>Diversisporales</taxon>
        <taxon>Gigasporaceae</taxon>
        <taxon>Gigaspora</taxon>
    </lineage>
</organism>
<dbReference type="AlphaFoldDB" id="A0A8H4AFP6"/>
<evidence type="ECO:0000256" key="1">
    <source>
        <dbReference type="SAM" id="MobiDB-lite"/>
    </source>
</evidence>
<keyword evidence="2" id="KW-0732">Signal</keyword>
<name>A0A8H4AFP6_GIGMA</name>
<protein>
    <recommendedName>
        <fullName evidence="5">ATP synthase F0 subunit 8</fullName>
    </recommendedName>
</protein>
<dbReference type="EMBL" id="WTPW01000670">
    <property type="protein sequence ID" value="KAF0489577.1"/>
    <property type="molecule type" value="Genomic_DNA"/>
</dbReference>
<feature type="region of interest" description="Disordered" evidence="1">
    <location>
        <begin position="29"/>
        <end position="66"/>
    </location>
</feature>